<evidence type="ECO:0000259" key="1">
    <source>
        <dbReference type="PROSITE" id="PS50035"/>
    </source>
</evidence>
<dbReference type="Gene3D" id="3.30.870.10">
    <property type="entry name" value="Endonuclease Chain A"/>
    <property type="match status" value="2"/>
</dbReference>
<evidence type="ECO:0000313" key="2">
    <source>
        <dbReference type="EMBL" id="MFD0914071.1"/>
    </source>
</evidence>
<protein>
    <submittedName>
        <fullName evidence="2">Phosphatidylserine/phosphatidylglycerophosphate/ cardiolipin synthase family protein</fullName>
    </submittedName>
</protein>
<sequence length="469" mass="52503">MTNISLSQNAATFITLLLGLLTQSCAVIPDHERALEKINPQAQQIEIVGAKDTLSQAKVDKALQKLSPDEQIRASLENHLKIEQSISDSHLFADNAFTLLVDGETTFGKMKELIGRAEKNIHLEYFTFEDVDLGGVTLKPLLLEKLAKGVEVHVIYDAYGSQQTPPEFFESLKKAGAKITVFHPLEGASLKQMNQRDHRKILIVDGKVAIIGGVNLSKTYQSKGSFKTYKKETPNPLTDAAWRDMDVLIQGPILADIQRVFLENWDQTQPLDQTHFFPKLSKQGSQFARVIATPATKRKDTDSPYYLSMLSAIESAEDRILINAAYFVPTKAQLEALVKAANRGVRVELMVPSFTDSSLSLLVQRSRYSLLLENHIAIYEMQGQVLHAKTITIDGVWSAIGSSNFDYRSAGINAEVDVVILGKEIARGLEDRFKEDMKDAKKITLEEWQKRGLLERIKQRSARIFEGFL</sequence>
<reference evidence="3" key="1">
    <citation type="journal article" date="2019" name="Int. J. Syst. Evol. Microbiol.">
        <title>The Global Catalogue of Microorganisms (GCM) 10K type strain sequencing project: providing services to taxonomists for standard genome sequencing and annotation.</title>
        <authorList>
            <consortium name="The Broad Institute Genomics Platform"/>
            <consortium name="The Broad Institute Genome Sequencing Center for Infectious Disease"/>
            <person name="Wu L."/>
            <person name="Ma J."/>
        </authorList>
    </citation>
    <scope>NUCLEOTIDE SEQUENCE [LARGE SCALE GENOMIC DNA]</scope>
    <source>
        <strain evidence="3">CCUG 58412</strain>
    </source>
</reference>
<dbReference type="CDD" id="cd09110">
    <property type="entry name" value="PLDc_CLS_1"/>
    <property type="match status" value="1"/>
</dbReference>
<dbReference type="SMART" id="SM00155">
    <property type="entry name" value="PLDc"/>
    <property type="match status" value="2"/>
</dbReference>
<dbReference type="PANTHER" id="PTHR21248">
    <property type="entry name" value="CARDIOLIPIN SYNTHASE"/>
    <property type="match status" value="1"/>
</dbReference>
<dbReference type="CDD" id="cd09159">
    <property type="entry name" value="PLDc_ybhO_like_2"/>
    <property type="match status" value="1"/>
</dbReference>
<dbReference type="SUPFAM" id="SSF56024">
    <property type="entry name" value="Phospholipase D/nuclease"/>
    <property type="match status" value="2"/>
</dbReference>
<comment type="caution">
    <text evidence="2">The sequence shown here is derived from an EMBL/GenBank/DDBJ whole genome shotgun (WGS) entry which is preliminary data.</text>
</comment>
<dbReference type="EMBL" id="JBHTKB010000002">
    <property type="protein sequence ID" value="MFD0914071.1"/>
    <property type="molecule type" value="Genomic_DNA"/>
</dbReference>
<dbReference type="InterPro" id="IPR025202">
    <property type="entry name" value="PLD-like_dom"/>
</dbReference>
<evidence type="ECO:0000313" key="3">
    <source>
        <dbReference type="Proteomes" id="UP001597128"/>
    </source>
</evidence>
<dbReference type="Proteomes" id="UP001597128">
    <property type="component" value="Unassembled WGS sequence"/>
</dbReference>
<dbReference type="InterPro" id="IPR001736">
    <property type="entry name" value="PLipase_D/transphosphatidylase"/>
</dbReference>
<dbReference type="PROSITE" id="PS50035">
    <property type="entry name" value="PLD"/>
    <property type="match status" value="2"/>
</dbReference>
<dbReference type="RefSeq" id="WP_379057616.1">
    <property type="nucleotide sequence ID" value="NZ_JBHTKB010000002.1"/>
</dbReference>
<name>A0ABW3F6M3_9PROT</name>
<keyword evidence="3" id="KW-1185">Reference proteome</keyword>
<feature type="domain" description="PLD phosphodiesterase" evidence="1">
    <location>
        <begin position="382"/>
        <end position="409"/>
    </location>
</feature>
<accession>A0ABW3F6M3</accession>
<dbReference type="PANTHER" id="PTHR21248:SF22">
    <property type="entry name" value="PHOSPHOLIPASE D"/>
    <property type="match status" value="1"/>
</dbReference>
<gene>
    <name evidence="2" type="ORF">ACFQ1Z_10970</name>
</gene>
<organism evidence="2 3">
    <name type="scientific">Methylophilus luteus</name>
    <dbReference type="NCBI Taxonomy" id="640108"/>
    <lineage>
        <taxon>Bacteria</taxon>
        <taxon>Pseudomonadati</taxon>
        <taxon>Pseudomonadota</taxon>
        <taxon>Betaproteobacteria</taxon>
        <taxon>Nitrosomonadales</taxon>
        <taxon>Methylophilaceae</taxon>
        <taxon>Methylophilus</taxon>
    </lineage>
</organism>
<feature type="domain" description="PLD phosphodiesterase" evidence="1">
    <location>
        <begin position="193"/>
        <end position="220"/>
    </location>
</feature>
<proteinExistence type="predicted"/>
<dbReference type="Pfam" id="PF13091">
    <property type="entry name" value="PLDc_2"/>
    <property type="match status" value="2"/>
</dbReference>